<feature type="region of interest" description="Disordered" evidence="5">
    <location>
        <begin position="55"/>
        <end position="82"/>
    </location>
</feature>
<evidence type="ECO:0000256" key="4">
    <source>
        <dbReference type="ARBA" id="ARBA00031405"/>
    </source>
</evidence>
<evidence type="ECO:0000313" key="6">
    <source>
        <dbReference type="Ensembl" id="ENSCPBP00000038769.1"/>
    </source>
</evidence>
<evidence type="ECO:0000256" key="3">
    <source>
        <dbReference type="ARBA" id="ARBA00029721"/>
    </source>
</evidence>
<accession>A0A8C3IT40</accession>
<sequence>MRSCVRCRTIVRGRGPHMRHLCFCAQRSRRAHACNQPATVPFLVLRVFPSGLFDPNGDSRPAPEEAAGSRGGGGGGSFPVGLSAHHKVTLSAPTVPRMKTEAKDGEEESLQTAFKKLRVDAAGSTASLPVGEGTIPRALVRTATDETKSKNVCTSKEAWHGSMRKPSRGAVRTQRRRRSKSPILHPPKFIHCSSKTPSVCSHLVHKSQIDIPDNSTGLGVPIPKEFCANEQSSPVLDGAGHKGVGAEHSGASVAEPVQENKQENSSVAVSLMSKASLKTTDLSDFQSVSKQNKSKPCACMDKACQCKQWQDMEVYKFSGLQNTIPLSPERTVVEDHSQPLPSRTPSSSPRSCSEQARAYVDDVTIEDLSGYMEYYLYIPKKMSHMAEMMYT</sequence>
<dbReference type="GO" id="GO:0005634">
    <property type="term" value="C:nucleus"/>
    <property type="evidence" value="ECO:0007669"/>
    <property type="project" value="Ensembl"/>
</dbReference>
<feature type="region of interest" description="Disordered" evidence="5">
    <location>
        <begin position="232"/>
        <end position="268"/>
    </location>
</feature>
<feature type="compositionally biased region" description="Low complexity" evidence="5">
    <location>
        <begin position="338"/>
        <end position="353"/>
    </location>
</feature>
<evidence type="ECO:0000256" key="2">
    <source>
        <dbReference type="ARBA" id="ARBA00022553"/>
    </source>
</evidence>
<evidence type="ECO:0000256" key="1">
    <source>
        <dbReference type="ARBA" id="ARBA00015005"/>
    </source>
</evidence>
<reference evidence="6" key="2">
    <citation type="submission" date="2025-09" db="UniProtKB">
        <authorList>
            <consortium name="Ensembl"/>
        </authorList>
    </citation>
    <scope>IDENTIFICATION</scope>
</reference>
<evidence type="ECO:0000313" key="7">
    <source>
        <dbReference type="Proteomes" id="UP000694380"/>
    </source>
</evidence>
<feature type="region of interest" description="Disordered" evidence="5">
    <location>
        <begin position="331"/>
        <end position="355"/>
    </location>
</feature>
<dbReference type="AlphaFoldDB" id="A0A8C3IT40"/>
<keyword evidence="7" id="KW-1185">Reference proteome</keyword>
<feature type="region of interest" description="Disordered" evidence="5">
    <location>
        <begin position="151"/>
        <end position="188"/>
    </location>
</feature>
<dbReference type="Ensembl" id="ENSCPBT00000045444.1">
    <property type="protein sequence ID" value="ENSCPBP00000038769.1"/>
    <property type="gene ID" value="ENSCPBG00000026766.1"/>
</dbReference>
<dbReference type="GeneTree" id="ENSGT00390000018547"/>
<gene>
    <name evidence="6" type="primary">OSER1</name>
</gene>
<dbReference type="PANTHER" id="PTHR31383">
    <property type="entry name" value="OXIDATIVE STRESS-RESPONSE SERINE-RICH PROTEIN 1"/>
    <property type="match status" value="1"/>
</dbReference>
<keyword evidence="2" id="KW-0597">Phosphoprotein</keyword>
<evidence type="ECO:0000256" key="5">
    <source>
        <dbReference type="SAM" id="MobiDB-lite"/>
    </source>
</evidence>
<feature type="compositionally biased region" description="Basic residues" evidence="5">
    <location>
        <begin position="162"/>
        <end position="180"/>
    </location>
</feature>
<organism evidence="6 7">
    <name type="scientific">Chrysemys picta bellii</name>
    <name type="common">Western painted turtle</name>
    <name type="synonym">Emys bellii</name>
    <dbReference type="NCBI Taxonomy" id="8478"/>
    <lineage>
        <taxon>Eukaryota</taxon>
        <taxon>Metazoa</taxon>
        <taxon>Chordata</taxon>
        <taxon>Craniata</taxon>
        <taxon>Vertebrata</taxon>
        <taxon>Euteleostomi</taxon>
        <taxon>Archelosauria</taxon>
        <taxon>Testudinata</taxon>
        <taxon>Testudines</taxon>
        <taxon>Cryptodira</taxon>
        <taxon>Durocryptodira</taxon>
        <taxon>Testudinoidea</taxon>
        <taxon>Emydidae</taxon>
        <taxon>Chrysemys</taxon>
    </lineage>
</organism>
<dbReference type="GO" id="GO:0070301">
    <property type="term" value="P:cellular response to hydrogen peroxide"/>
    <property type="evidence" value="ECO:0007669"/>
    <property type="project" value="TreeGrafter"/>
</dbReference>
<dbReference type="PANTHER" id="PTHR31383:SF2">
    <property type="entry name" value="OXIDATIVE STRESS-RESPONSIVE SERINE-RICH PROTEIN 1"/>
    <property type="match status" value="1"/>
</dbReference>
<reference evidence="6" key="1">
    <citation type="submission" date="2025-08" db="UniProtKB">
        <authorList>
            <consortium name="Ensembl"/>
        </authorList>
    </citation>
    <scope>IDENTIFICATION</scope>
</reference>
<dbReference type="Proteomes" id="UP000694380">
    <property type="component" value="Unplaced"/>
</dbReference>
<feature type="compositionally biased region" description="Gly residues" evidence="5">
    <location>
        <begin position="69"/>
        <end position="78"/>
    </location>
</feature>
<dbReference type="Pfam" id="PF05604">
    <property type="entry name" value="DUF776"/>
    <property type="match status" value="1"/>
</dbReference>
<proteinExistence type="predicted"/>
<protein>
    <recommendedName>
        <fullName evidence="1">Oxidative stress-responsive serine-rich protein 1</fullName>
    </recommendedName>
    <alternativeName>
        <fullName evidence="4">Oxidative stress-responsive protein 1</fullName>
    </alternativeName>
    <alternativeName>
        <fullName evidence="3">Peroxide-inducible transcript 1 protein</fullName>
    </alternativeName>
</protein>
<name>A0A8C3IT40_CHRPI</name>
<dbReference type="InterPro" id="IPR008494">
    <property type="entry name" value="DUF776"/>
</dbReference>